<comment type="caution">
    <text evidence="2">The sequence shown here is derived from an EMBL/GenBank/DDBJ whole genome shotgun (WGS) entry which is preliminary data.</text>
</comment>
<feature type="compositionally biased region" description="Polar residues" evidence="1">
    <location>
        <begin position="98"/>
        <end position="113"/>
    </location>
</feature>
<feature type="region of interest" description="Disordered" evidence="1">
    <location>
        <begin position="1"/>
        <end position="235"/>
    </location>
</feature>
<dbReference type="AlphaFoldDB" id="A0AAQ4EH50"/>
<reference evidence="2 3" key="1">
    <citation type="journal article" date="2023" name="Arcadia Sci">
        <title>De novo assembly of a long-read Amblyomma americanum tick genome.</title>
        <authorList>
            <person name="Chou S."/>
            <person name="Poskanzer K.E."/>
            <person name="Rollins M."/>
            <person name="Thuy-Boun P.S."/>
        </authorList>
    </citation>
    <scope>NUCLEOTIDE SEQUENCE [LARGE SCALE GENOMIC DNA]</scope>
    <source>
        <strain evidence="2">F_SG_1</strain>
        <tissue evidence="2">Salivary glands</tissue>
    </source>
</reference>
<name>A0AAQ4EH50_AMBAM</name>
<evidence type="ECO:0000313" key="2">
    <source>
        <dbReference type="EMBL" id="KAK8774109.1"/>
    </source>
</evidence>
<evidence type="ECO:0000313" key="3">
    <source>
        <dbReference type="Proteomes" id="UP001321473"/>
    </source>
</evidence>
<protein>
    <submittedName>
        <fullName evidence="2">Uncharacterized protein</fullName>
    </submittedName>
</protein>
<evidence type="ECO:0000256" key="1">
    <source>
        <dbReference type="SAM" id="MobiDB-lite"/>
    </source>
</evidence>
<accession>A0AAQ4EH50</accession>
<proteinExistence type="predicted"/>
<feature type="compositionally biased region" description="Low complexity" evidence="1">
    <location>
        <begin position="14"/>
        <end position="29"/>
    </location>
</feature>
<keyword evidence="3" id="KW-1185">Reference proteome</keyword>
<feature type="compositionally biased region" description="Polar residues" evidence="1">
    <location>
        <begin position="255"/>
        <end position="264"/>
    </location>
</feature>
<dbReference type="EMBL" id="JARKHS020015793">
    <property type="protein sequence ID" value="KAK8774109.1"/>
    <property type="molecule type" value="Genomic_DNA"/>
</dbReference>
<feature type="compositionally biased region" description="Basic and acidic residues" evidence="1">
    <location>
        <begin position="76"/>
        <end position="90"/>
    </location>
</feature>
<feature type="compositionally biased region" description="Basic and acidic residues" evidence="1">
    <location>
        <begin position="45"/>
        <end position="54"/>
    </location>
</feature>
<feature type="region of interest" description="Disordered" evidence="1">
    <location>
        <begin position="245"/>
        <end position="264"/>
    </location>
</feature>
<organism evidence="2 3">
    <name type="scientific">Amblyomma americanum</name>
    <name type="common">Lone star tick</name>
    <dbReference type="NCBI Taxonomy" id="6943"/>
    <lineage>
        <taxon>Eukaryota</taxon>
        <taxon>Metazoa</taxon>
        <taxon>Ecdysozoa</taxon>
        <taxon>Arthropoda</taxon>
        <taxon>Chelicerata</taxon>
        <taxon>Arachnida</taxon>
        <taxon>Acari</taxon>
        <taxon>Parasitiformes</taxon>
        <taxon>Ixodida</taxon>
        <taxon>Ixodoidea</taxon>
        <taxon>Ixodidae</taxon>
        <taxon>Amblyomminae</taxon>
        <taxon>Amblyomma</taxon>
    </lineage>
</organism>
<feature type="compositionally biased region" description="Basic and acidic residues" evidence="1">
    <location>
        <begin position="149"/>
        <end position="158"/>
    </location>
</feature>
<gene>
    <name evidence="2" type="ORF">V5799_011355</name>
</gene>
<sequence length="264" mass="27783">MRAGKGTPLKKSSKGTSSPRSRTSGGSDSLAGQGLPTDSPVSPLKPRDEHEKVGSRSARNVANSPAKRGDSPLNLSREEPPQKPSDKISTHLDASSPRLKTNTGQISPKSQGSPKREPSPIRTESMPKPGGSLQIPEEPQTKHGGALSTDDHGLKAELDAGSPKAEAGSRQPEESQRRPAGSLKDPPYRYAAPGLIAERGRRHSASRGGSGRASPTLRSPGAPVYASEDDATVYERGSSVVRLAAEARGQKRRSGTWSPASPQR</sequence>
<dbReference type="Proteomes" id="UP001321473">
    <property type="component" value="Unassembled WGS sequence"/>
</dbReference>